<evidence type="ECO:0000313" key="3">
    <source>
        <dbReference type="EMBL" id="SPO03245.1"/>
    </source>
</evidence>
<keyword evidence="3" id="KW-0540">Nuclease</keyword>
<dbReference type="Proteomes" id="UP001187682">
    <property type="component" value="Unassembled WGS sequence"/>
</dbReference>
<dbReference type="PANTHER" id="PTHR12121:SF36">
    <property type="entry name" value="ENDONUCLEASE_EXONUCLEASE_PHOSPHATASE DOMAIN-CONTAINING PROTEIN"/>
    <property type="match status" value="1"/>
</dbReference>
<dbReference type="InterPro" id="IPR050410">
    <property type="entry name" value="CCR4/nocturin_mRNA_transcr"/>
</dbReference>
<name>A0AAE8MZ21_9PEZI</name>
<dbReference type="EMBL" id="ONZQ02000008">
    <property type="protein sequence ID" value="SPO03245.1"/>
    <property type="molecule type" value="Genomic_DNA"/>
</dbReference>
<keyword evidence="3" id="KW-0255">Endonuclease</keyword>
<gene>
    <name evidence="3" type="ORF">DNG_05927</name>
</gene>
<evidence type="ECO:0000256" key="1">
    <source>
        <dbReference type="SAM" id="SignalP"/>
    </source>
</evidence>
<dbReference type="Pfam" id="PF03372">
    <property type="entry name" value="Exo_endo_phos"/>
    <property type="match status" value="1"/>
</dbReference>
<dbReference type="AlphaFoldDB" id="A0AAE8MZ21"/>
<reference evidence="3" key="1">
    <citation type="submission" date="2018-03" db="EMBL/GenBank/DDBJ databases">
        <authorList>
            <person name="Guldener U."/>
        </authorList>
    </citation>
    <scope>NUCLEOTIDE SEQUENCE</scope>
</reference>
<accession>A0AAE8MZ21</accession>
<dbReference type="CDD" id="cd09083">
    <property type="entry name" value="EEP-1"/>
    <property type="match status" value="1"/>
</dbReference>
<feature type="signal peptide" evidence="1">
    <location>
        <begin position="1"/>
        <end position="19"/>
    </location>
</feature>
<keyword evidence="1" id="KW-0732">Signal</keyword>
<keyword evidence="3" id="KW-0378">Hydrolase</keyword>
<organism evidence="3 4">
    <name type="scientific">Cephalotrichum gorgonifer</name>
    <dbReference type="NCBI Taxonomy" id="2041049"/>
    <lineage>
        <taxon>Eukaryota</taxon>
        <taxon>Fungi</taxon>
        <taxon>Dikarya</taxon>
        <taxon>Ascomycota</taxon>
        <taxon>Pezizomycotina</taxon>
        <taxon>Sordariomycetes</taxon>
        <taxon>Hypocreomycetidae</taxon>
        <taxon>Microascales</taxon>
        <taxon>Microascaceae</taxon>
        <taxon>Cephalotrichum</taxon>
    </lineage>
</organism>
<dbReference type="GO" id="GO:0000175">
    <property type="term" value="F:3'-5'-RNA exonuclease activity"/>
    <property type="evidence" value="ECO:0007669"/>
    <property type="project" value="TreeGrafter"/>
</dbReference>
<comment type="caution">
    <text evidence="3">The sequence shown here is derived from an EMBL/GenBank/DDBJ whole genome shotgun (WGS) entry which is preliminary data.</text>
</comment>
<dbReference type="InterPro" id="IPR036691">
    <property type="entry name" value="Endo/exonu/phosph_ase_sf"/>
</dbReference>
<feature type="domain" description="Endonuclease/exonuclease/phosphatase" evidence="2">
    <location>
        <begin position="28"/>
        <end position="285"/>
    </location>
</feature>
<proteinExistence type="predicted"/>
<evidence type="ECO:0000313" key="4">
    <source>
        <dbReference type="Proteomes" id="UP001187682"/>
    </source>
</evidence>
<dbReference type="SUPFAM" id="SSF56219">
    <property type="entry name" value="DNase I-like"/>
    <property type="match status" value="1"/>
</dbReference>
<evidence type="ECO:0000259" key="2">
    <source>
        <dbReference type="Pfam" id="PF03372"/>
    </source>
</evidence>
<dbReference type="GO" id="GO:0004519">
    <property type="term" value="F:endonuclease activity"/>
    <property type="evidence" value="ECO:0007669"/>
    <property type="project" value="UniProtKB-KW"/>
</dbReference>
<protein>
    <submittedName>
        <fullName evidence="3">Related to endonuclease/exonuclease/phosphatase family protein</fullName>
    </submittedName>
</protein>
<keyword evidence="4" id="KW-1185">Reference proteome</keyword>
<dbReference type="PANTHER" id="PTHR12121">
    <property type="entry name" value="CARBON CATABOLITE REPRESSOR PROTEIN 4"/>
    <property type="match status" value="1"/>
</dbReference>
<feature type="chain" id="PRO_5042039155" evidence="1">
    <location>
        <begin position="20"/>
        <end position="296"/>
    </location>
</feature>
<dbReference type="Gene3D" id="3.60.10.10">
    <property type="entry name" value="Endonuclease/exonuclease/phosphatase"/>
    <property type="match status" value="1"/>
</dbReference>
<sequence length="296" mass="32608">MLAKNLLLSLAVAAPVVLADQLPLRLVSFNIRLATSVPGVNEKPWAERAPYVVDQLNKTALDPPCGAPTLIGMQEVFHVQLTDIKEGLGAGWGHIGVGRDDGKEKGEYSPIVYRTDVLRVLYNETKWLSTTPDVPSFGWGATNRRIVTLGVFEHIETGKKFIASNTHLDHQVSKARTESVKVIMERIIAAQEEYGPLGVSLTGDFNSEPDGDAHSTVMSFGYLEDLHDLTSDRKGPETTYTGFVPGTKETRIDYVFVGPKEDKKWKVNGYEVLDNVVDDIYISDHRAVVGDVTLVD</sequence>
<dbReference type="InterPro" id="IPR005135">
    <property type="entry name" value="Endo/exonuclease/phosphatase"/>
</dbReference>